<dbReference type="PANTHER" id="PTHR34224">
    <property type="entry name" value="INTERACTOR OF CONSTITUTIVE ACTIVE ROPS 2, CHLOROPLASTIC-RELATED"/>
    <property type="match status" value="1"/>
</dbReference>
<sequence length="401" mass="44888">MSNELKGCKESEAQAQELARESLMQLETTKETVNALRLDGLKATEAYNSIKSELDRSRARVNLLEGNVSKLKADLIQANGVASPNPAGDHQNEDEQANEHVLHANHLEVEVNNLKSEVGSLKSALETTEIRYNEEQTRSSIQIKSAYVLVDQIKAASSLRETELEAELKKAKTDIEELRANLMDKETELQGISEENEGLSMKLEKSASHWREHELELGLKKLREDVVELRANLMDKETELQNMSEENEALKSEVKKREMDRGTTKDMVAAEVGASRAAEQEAMLKLGQMREEADKSNRKAARVAEQLDVVQAVNAEMESELRRLKVQSDQWRKAAEAAASMLSAGSNGRFVERTASLDSSYSPIAGRISSPYLDDYDDDSLKKKNGNMLKKFGVLWKKPQK</sequence>
<evidence type="ECO:0000313" key="6">
    <source>
        <dbReference type="Proteomes" id="UP001279734"/>
    </source>
</evidence>
<dbReference type="Proteomes" id="UP001279734">
    <property type="component" value="Unassembled WGS sequence"/>
</dbReference>
<comment type="similarity">
    <text evidence="1">Belongs to the ICR family.</text>
</comment>
<evidence type="ECO:0000256" key="3">
    <source>
        <dbReference type="SAM" id="Coils"/>
    </source>
</evidence>
<feature type="coiled-coil region" evidence="3">
    <location>
        <begin position="47"/>
        <end position="74"/>
    </location>
</feature>
<comment type="caution">
    <text evidence="5">The sequence shown here is derived from an EMBL/GenBank/DDBJ whole genome shotgun (WGS) entry which is preliminary data.</text>
</comment>
<evidence type="ECO:0000256" key="1">
    <source>
        <dbReference type="ARBA" id="ARBA00009778"/>
    </source>
</evidence>
<dbReference type="EMBL" id="BSYO01000001">
    <property type="protein sequence ID" value="GMG98815.1"/>
    <property type="molecule type" value="Genomic_DNA"/>
</dbReference>
<evidence type="ECO:0000256" key="4">
    <source>
        <dbReference type="SAM" id="MobiDB-lite"/>
    </source>
</evidence>
<evidence type="ECO:0008006" key="7">
    <source>
        <dbReference type="Google" id="ProtNLM"/>
    </source>
</evidence>
<name>A0AAD3P3I5_NEPGR</name>
<evidence type="ECO:0000256" key="2">
    <source>
        <dbReference type="ARBA" id="ARBA00023054"/>
    </source>
</evidence>
<gene>
    <name evidence="5" type="ORF">Nepgr_000655</name>
</gene>
<reference evidence="5" key="1">
    <citation type="submission" date="2023-05" db="EMBL/GenBank/DDBJ databases">
        <title>Nepenthes gracilis genome sequencing.</title>
        <authorList>
            <person name="Fukushima K."/>
        </authorList>
    </citation>
    <scope>NUCLEOTIDE SEQUENCE</scope>
    <source>
        <strain evidence="5">SING2019-196</strain>
    </source>
</reference>
<feature type="coiled-coil region" evidence="3">
    <location>
        <begin position="286"/>
        <end position="334"/>
    </location>
</feature>
<evidence type="ECO:0000313" key="5">
    <source>
        <dbReference type="EMBL" id="GMG98815.1"/>
    </source>
</evidence>
<keyword evidence="2 3" id="KW-0175">Coiled coil</keyword>
<feature type="compositionally biased region" description="Basic and acidic residues" evidence="4">
    <location>
        <begin position="248"/>
        <end position="264"/>
    </location>
</feature>
<keyword evidence="6" id="KW-1185">Reference proteome</keyword>
<dbReference type="AlphaFoldDB" id="A0AAD3P3I5"/>
<feature type="region of interest" description="Disordered" evidence="4">
    <location>
        <begin position="241"/>
        <end position="264"/>
    </location>
</feature>
<proteinExistence type="inferred from homology"/>
<dbReference type="InterPro" id="IPR029688">
    <property type="entry name" value="ICR"/>
</dbReference>
<feature type="coiled-coil region" evidence="3">
    <location>
        <begin position="104"/>
        <end position="131"/>
    </location>
</feature>
<dbReference type="PANTHER" id="PTHR34224:SF4">
    <property type="entry name" value="INTERACTOR OF CONSTITUTIVE ACTIVE ROPS 2, CHLOROPLASTIC"/>
    <property type="match status" value="1"/>
</dbReference>
<protein>
    <recommendedName>
        <fullName evidence="7">Interactor of constitutive active ROPs 3</fullName>
    </recommendedName>
</protein>
<organism evidence="5 6">
    <name type="scientific">Nepenthes gracilis</name>
    <name type="common">Slender pitcher plant</name>
    <dbReference type="NCBI Taxonomy" id="150966"/>
    <lineage>
        <taxon>Eukaryota</taxon>
        <taxon>Viridiplantae</taxon>
        <taxon>Streptophyta</taxon>
        <taxon>Embryophyta</taxon>
        <taxon>Tracheophyta</taxon>
        <taxon>Spermatophyta</taxon>
        <taxon>Magnoliopsida</taxon>
        <taxon>eudicotyledons</taxon>
        <taxon>Gunneridae</taxon>
        <taxon>Pentapetalae</taxon>
        <taxon>Caryophyllales</taxon>
        <taxon>Nepenthaceae</taxon>
        <taxon>Nepenthes</taxon>
    </lineage>
</organism>
<accession>A0AAD3P3I5</accession>